<evidence type="ECO:0000313" key="1">
    <source>
        <dbReference type="EMBL" id="MBF6300956.1"/>
    </source>
</evidence>
<dbReference type="RefSeq" id="WP_195132177.1">
    <property type="nucleotide sequence ID" value="NZ_JADLQX010000022.1"/>
</dbReference>
<name>A0ABS0CX64_9NOCA</name>
<dbReference type="InterPro" id="IPR055585">
    <property type="entry name" value="DUF7161"/>
</dbReference>
<dbReference type="Proteomes" id="UP000702209">
    <property type="component" value="Unassembled WGS sequence"/>
</dbReference>
<keyword evidence="2" id="KW-1185">Reference proteome</keyword>
<dbReference type="EMBL" id="JADLQX010000022">
    <property type="protein sequence ID" value="MBF6300956.1"/>
    <property type="molecule type" value="Genomic_DNA"/>
</dbReference>
<reference evidence="1 2" key="1">
    <citation type="submission" date="2020-10" db="EMBL/GenBank/DDBJ databases">
        <title>Identification of Nocardia species via Next-generation sequencing and recognition of intraspecies genetic diversity.</title>
        <authorList>
            <person name="Li P."/>
            <person name="Li P."/>
            <person name="Lu B."/>
        </authorList>
    </citation>
    <scope>NUCLEOTIDE SEQUENCE [LARGE SCALE GENOMIC DNA]</scope>
    <source>
        <strain evidence="1 2">BJ06-0157</strain>
    </source>
</reference>
<dbReference type="Pfam" id="PF23720">
    <property type="entry name" value="DUF7161"/>
    <property type="match status" value="1"/>
</dbReference>
<protein>
    <submittedName>
        <fullName evidence="1">Uncharacterized protein</fullName>
    </submittedName>
</protein>
<proteinExistence type="predicted"/>
<organism evidence="1 2">
    <name type="scientific">Nocardia amamiensis</name>
    <dbReference type="NCBI Taxonomy" id="404578"/>
    <lineage>
        <taxon>Bacteria</taxon>
        <taxon>Bacillati</taxon>
        <taxon>Actinomycetota</taxon>
        <taxon>Actinomycetes</taxon>
        <taxon>Mycobacteriales</taxon>
        <taxon>Nocardiaceae</taxon>
        <taxon>Nocardia</taxon>
    </lineage>
</organism>
<evidence type="ECO:0000313" key="2">
    <source>
        <dbReference type="Proteomes" id="UP000702209"/>
    </source>
</evidence>
<comment type="caution">
    <text evidence="1">The sequence shown here is derived from an EMBL/GenBank/DDBJ whole genome shotgun (WGS) entry which is preliminary data.</text>
</comment>
<accession>A0ABS0CX64</accession>
<gene>
    <name evidence="1" type="ORF">IU459_25915</name>
</gene>
<sequence>MSENQGLTPLRPDQSGLRGRLARVLVEEPTDEIDWPADLPAGIDTVVIVDDEPNPHHTLRVHPPGDPTNIALVVFDQLTLCEDQRQMDPRRIELNRRHSREMGVLFQRFIIAHPDVESEVHGAQMTAAQEAAWTAFSAALLARHQAERSALAAEIEAEQQQRDGQ</sequence>